<evidence type="ECO:0000313" key="7">
    <source>
        <dbReference type="EMBL" id="QEG23165.1"/>
    </source>
</evidence>
<dbReference type="PANTHER" id="PTHR23300">
    <property type="entry name" value="METHANETHIOL OXIDASE"/>
    <property type="match status" value="1"/>
</dbReference>
<feature type="signal peptide" evidence="6">
    <location>
        <begin position="1"/>
        <end position="26"/>
    </location>
</feature>
<dbReference type="EMBL" id="CP042912">
    <property type="protein sequence ID" value="QEG23165.1"/>
    <property type="molecule type" value="Genomic_DNA"/>
</dbReference>
<gene>
    <name evidence="7" type="ORF">MFFC18_30610</name>
</gene>
<dbReference type="KEGG" id="mff:MFFC18_30610"/>
<dbReference type="Proteomes" id="UP000322214">
    <property type="component" value="Chromosome"/>
</dbReference>
<dbReference type="InterPro" id="IPR008826">
    <property type="entry name" value="Se-bd"/>
</dbReference>
<dbReference type="InterPro" id="IPR006311">
    <property type="entry name" value="TAT_signal"/>
</dbReference>
<keyword evidence="6" id="KW-0732">Signal</keyword>
<evidence type="ECO:0000256" key="4">
    <source>
        <dbReference type="ARBA" id="ARBA00015601"/>
    </source>
</evidence>
<evidence type="ECO:0000256" key="5">
    <source>
        <dbReference type="ARBA" id="ARBA00047539"/>
    </source>
</evidence>
<evidence type="ECO:0000256" key="6">
    <source>
        <dbReference type="SAM" id="SignalP"/>
    </source>
</evidence>
<dbReference type="PROSITE" id="PS51318">
    <property type="entry name" value="TAT"/>
    <property type="match status" value="1"/>
</dbReference>
<evidence type="ECO:0000256" key="2">
    <source>
        <dbReference type="ARBA" id="ARBA00005606"/>
    </source>
</evidence>
<organism evidence="7 8">
    <name type="scientific">Mariniblastus fucicola</name>
    <dbReference type="NCBI Taxonomy" id="980251"/>
    <lineage>
        <taxon>Bacteria</taxon>
        <taxon>Pseudomonadati</taxon>
        <taxon>Planctomycetota</taxon>
        <taxon>Planctomycetia</taxon>
        <taxon>Pirellulales</taxon>
        <taxon>Pirellulaceae</taxon>
        <taxon>Mariniblastus</taxon>
    </lineage>
</organism>
<feature type="chain" id="PRO_5022847405" description="Methanethiol oxidase" evidence="6">
    <location>
        <begin position="27"/>
        <end position="478"/>
    </location>
</feature>
<keyword evidence="8" id="KW-1185">Reference proteome</keyword>
<dbReference type="InterPro" id="IPR015943">
    <property type="entry name" value="WD40/YVTN_repeat-like_dom_sf"/>
</dbReference>
<comment type="catalytic activity">
    <reaction evidence="5">
        <text>methanethiol + O2 + H2O = hydrogen sulfide + formaldehyde + H2O2 + H(+)</text>
        <dbReference type="Rhea" id="RHEA:11812"/>
        <dbReference type="ChEBI" id="CHEBI:15377"/>
        <dbReference type="ChEBI" id="CHEBI:15378"/>
        <dbReference type="ChEBI" id="CHEBI:15379"/>
        <dbReference type="ChEBI" id="CHEBI:16007"/>
        <dbReference type="ChEBI" id="CHEBI:16240"/>
        <dbReference type="ChEBI" id="CHEBI:16842"/>
        <dbReference type="ChEBI" id="CHEBI:29919"/>
        <dbReference type="EC" id="1.8.3.4"/>
    </reaction>
</comment>
<dbReference type="Pfam" id="PF05694">
    <property type="entry name" value="SBP56"/>
    <property type="match status" value="1"/>
</dbReference>
<dbReference type="STRING" id="980251.GCA_001642875_03897"/>
<accession>A0A5B9PD93</accession>
<evidence type="ECO:0000256" key="3">
    <source>
        <dbReference type="ARBA" id="ARBA00012510"/>
    </source>
</evidence>
<dbReference type="GO" id="GO:0018549">
    <property type="term" value="F:methanethiol oxidase activity"/>
    <property type="evidence" value="ECO:0007669"/>
    <property type="project" value="UniProtKB-EC"/>
</dbReference>
<evidence type="ECO:0000313" key="8">
    <source>
        <dbReference type="Proteomes" id="UP000322214"/>
    </source>
</evidence>
<dbReference type="PANTHER" id="PTHR23300:SF0">
    <property type="entry name" value="METHANETHIOL OXIDASE"/>
    <property type="match status" value="1"/>
</dbReference>
<evidence type="ECO:0000256" key="1">
    <source>
        <dbReference type="ARBA" id="ARBA00005177"/>
    </source>
</evidence>
<dbReference type="GO" id="GO:0008430">
    <property type="term" value="F:selenium binding"/>
    <property type="evidence" value="ECO:0007669"/>
    <property type="project" value="InterPro"/>
</dbReference>
<comment type="pathway">
    <text evidence="1">Organosulfur degradation.</text>
</comment>
<comment type="similarity">
    <text evidence="2">Belongs to the selenium-binding protein family.</text>
</comment>
<dbReference type="SUPFAM" id="SSF75011">
    <property type="entry name" value="3-carboxy-cis,cis-mucoante lactonizing enzyme"/>
    <property type="match status" value="1"/>
</dbReference>
<protein>
    <recommendedName>
        <fullName evidence="4">Methanethiol oxidase</fullName>
        <ecNumber evidence="3">1.8.3.4</ecNumber>
    </recommendedName>
</protein>
<proteinExistence type="inferred from homology"/>
<name>A0A5B9PD93_9BACT</name>
<dbReference type="RefSeq" id="WP_084417348.1">
    <property type="nucleotide sequence ID" value="NZ_CP042912.1"/>
</dbReference>
<sequence length="478" mass="52876" precursor="true">MQRREFLKSTAASTVLLSAAGGTAFAFDDEAACCDRTYASPADAMKAPPETIAYVPAIYAGTDVNKPDYLATIDVDPDSKTYSQVISRLPMPNVGDELHHFGWNACSSCHGEDGKHRRYIVLPGIGSGRIHIVDTEDPKNPKLHKVIEGKDIAEKLNLSAPHTVHCLADGNIMISMLGDAKGDGPGGFMLLDEEFNIKGRWENDLTGMKFNYDYWYQPRHNVMVSSEWGSPNTVSQGFKLEDVQAGKYGQQLHFWDWKEKKINQSLDLGETGMIPLEVRFHHDPDSVHGFVGAALSSTIWHWCKEGDKWTADSVVAVESVETEGWPFPVPGLITDLVLSMDDKYLYFSNWLHGDIRQYDVSDPAKPKLVGQVWLGGVIGKGEPVAGRKLGGGPQMLQLSLDGKRLYVTSSLYSPWDNQFYPDMKTEGCYMLQIDCNTDSGGLSVNEKFMVDFGKEPGGPARAHEIRFPGGDCTSDIWV</sequence>
<reference evidence="7 8" key="1">
    <citation type="submission" date="2019-08" db="EMBL/GenBank/DDBJ databases">
        <title>Deep-cultivation of Planctomycetes and their phenomic and genomic characterization uncovers novel biology.</title>
        <authorList>
            <person name="Wiegand S."/>
            <person name="Jogler M."/>
            <person name="Boedeker C."/>
            <person name="Pinto D."/>
            <person name="Vollmers J."/>
            <person name="Rivas-Marin E."/>
            <person name="Kohn T."/>
            <person name="Peeters S.H."/>
            <person name="Heuer A."/>
            <person name="Rast P."/>
            <person name="Oberbeckmann S."/>
            <person name="Bunk B."/>
            <person name="Jeske O."/>
            <person name="Meyerdierks A."/>
            <person name="Storesund J.E."/>
            <person name="Kallscheuer N."/>
            <person name="Luecker S."/>
            <person name="Lage O.M."/>
            <person name="Pohl T."/>
            <person name="Merkel B.J."/>
            <person name="Hornburger P."/>
            <person name="Mueller R.-W."/>
            <person name="Bruemmer F."/>
            <person name="Labrenz M."/>
            <person name="Spormann A.M."/>
            <person name="Op den Camp H."/>
            <person name="Overmann J."/>
            <person name="Amann R."/>
            <person name="Jetten M.S.M."/>
            <person name="Mascher T."/>
            <person name="Medema M.H."/>
            <person name="Devos D.P."/>
            <person name="Kaster A.-K."/>
            <person name="Ovreas L."/>
            <person name="Rohde M."/>
            <person name="Galperin M.Y."/>
            <person name="Jogler C."/>
        </authorList>
    </citation>
    <scope>NUCLEOTIDE SEQUENCE [LARGE SCALE GENOMIC DNA]</scope>
    <source>
        <strain evidence="7 8">FC18</strain>
    </source>
</reference>
<dbReference type="OrthoDB" id="9768634at2"/>
<dbReference type="AlphaFoldDB" id="A0A5B9PD93"/>
<dbReference type="EC" id="1.8.3.4" evidence="3"/>
<dbReference type="Gene3D" id="2.130.10.10">
    <property type="entry name" value="YVTN repeat-like/Quinoprotein amine dehydrogenase"/>
    <property type="match status" value="1"/>
</dbReference>